<dbReference type="InterPro" id="IPR011990">
    <property type="entry name" value="TPR-like_helical_dom_sf"/>
</dbReference>
<proteinExistence type="inferred from homology"/>
<dbReference type="OrthoDB" id="625727at2"/>
<evidence type="ECO:0000313" key="9">
    <source>
        <dbReference type="Proteomes" id="UP000316167"/>
    </source>
</evidence>
<evidence type="ECO:0000256" key="2">
    <source>
        <dbReference type="ARBA" id="ARBA00006275"/>
    </source>
</evidence>
<dbReference type="Pfam" id="PF07980">
    <property type="entry name" value="SusD_RagB"/>
    <property type="match status" value="1"/>
</dbReference>
<evidence type="ECO:0000259" key="6">
    <source>
        <dbReference type="Pfam" id="PF07980"/>
    </source>
</evidence>
<dbReference type="Gene3D" id="1.25.40.390">
    <property type="match status" value="1"/>
</dbReference>
<keyword evidence="3" id="KW-0732">Signal</keyword>
<evidence type="ECO:0000256" key="1">
    <source>
        <dbReference type="ARBA" id="ARBA00004442"/>
    </source>
</evidence>
<dbReference type="RefSeq" id="WP_144884944.1">
    <property type="nucleotide sequence ID" value="NZ_VLLE01000002.1"/>
</dbReference>
<evidence type="ECO:0000259" key="7">
    <source>
        <dbReference type="Pfam" id="PF14322"/>
    </source>
</evidence>
<organism evidence="8 9">
    <name type="scientific">Lacibacter cauensis</name>
    <dbReference type="NCBI Taxonomy" id="510947"/>
    <lineage>
        <taxon>Bacteria</taxon>
        <taxon>Pseudomonadati</taxon>
        <taxon>Bacteroidota</taxon>
        <taxon>Chitinophagia</taxon>
        <taxon>Chitinophagales</taxon>
        <taxon>Chitinophagaceae</taxon>
        <taxon>Lacibacter</taxon>
    </lineage>
</organism>
<dbReference type="EMBL" id="VLLE01000002">
    <property type="protein sequence ID" value="TWI85850.1"/>
    <property type="molecule type" value="Genomic_DNA"/>
</dbReference>
<evidence type="ECO:0000256" key="5">
    <source>
        <dbReference type="ARBA" id="ARBA00023237"/>
    </source>
</evidence>
<keyword evidence="5" id="KW-0998">Cell outer membrane</keyword>
<dbReference type="InterPro" id="IPR033985">
    <property type="entry name" value="SusD-like_N"/>
</dbReference>
<evidence type="ECO:0000256" key="3">
    <source>
        <dbReference type="ARBA" id="ARBA00022729"/>
    </source>
</evidence>
<evidence type="ECO:0000313" key="8">
    <source>
        <dbReference type="EMBL" id="TWI85850.1"/>
    </source>
</evidence>
<accession>A0A562SYZ5</accession>
<evidence type="ECO:0000256" key="4">
    <source>
        <dbReference type="ARBA" id="ARBA00023136"/>
    </source>
</evidence>
<comment type="subcellular location">
    <subcellularLocation>
        <location evidence="1">Cell outer membrane</location>
    </subcellularLocation>
</comment>
<reference evidence="8 9" key="1">
    <citation type="journal article" date="2015" name="Stand. Genomic Sci.">
        <title>Genomic Encyclopedia of Bacterial and Archaeal Type Strains, Phase III: the genomes of soil and plant-associated and newly described type strains.</title>
        <authorList>
            <person name="Whitman W.B."/>
            <person name="Woyke T."/>
            <person name="Klenk H.P."/>
            <person name="Zhou Y."/>
            <person name="Lilburn T.G."/>
            <person name="Beck B.J."/>
            <person name="De Vos P."/>
            <person name="Vandamme P."/>
            <person name="Eisen J.A."/>
            <person name="Garrity G."/>
            <person name="Hugenholtz P."/>
            <person name="Kyrpides N.C."/>
        </authorList>
    </citation>
    <scope>NUCLEOTIDE SEQUENCE [LARGE SCALE GENOMIC DNA]</scope>
    <source>
        <strain evidence="8 9">CGMCC 1.7271</strain>
    </source>
</reference>
<dbReference type="Proteomes" id="UP000316167">
    <property type="component" value="Unassembled WGS sequence"/>
</dbReference>
<dbReference type="SUPFAM" id="SSF48452">
    <property type="entry name" value="TPR-like"/>
    <property type="match status" value="1"/>
</dbReference>
<sequence length="459" mass="50925">MKNRYSCILFLTIASYFVSCKKFVQVGPPSNQVASSTVFLTAETATAAINGMYSAMSSTSLNFAAGGPTVYLGLYSDELATVTTTANILEFADSKLSPANSIVYNNFWRFPYQYIYQANSCIAGLQESPIPNTLRSQLLGESYFIRAFCYWQLVSMFGDVPLVVSSSDFDSNSKMERTTSNEVMKQILSDLAQAKSLLSTSYPTSGRYRPNYYTALALLSRIHTYLGNWNEVLNNSNEIIAQSSTYLLEADLSKVFLIGSNEAIWQTSAGQSTTDTYEGFTFVPATSTTIRPSYLVRTTLYDAFTALDKRKANWIASKVVSGTTYRYPFKYKVRIGTGTKVETQMMIRLAEIYLNRAEAKAKLGDATAIDDLNKIRTRAGLSILTSLNGQALVDAIIQERRLELFAEWGLRYFDLKRIGQLDATLAPIKSGWVITGSLFPIPLTEMLAAPNLTQNPGYN</sequence>
<protein>
    <submittedName>
        <fullName evidence="8">Putative outer membrane starch-binding protein</fullName>
    </submittedName>
</protein>
<gene>
    <name evidence="8" type="ORF">IQ13_1019</name>
</gene>
<feature type="domain" description="SusD-like N-terminal" evidence="7">
    <location>
        <begin position="81"/>
        <end position="222"/>
    </location>
</feature>
<feature type="domain" description="RagB/SusD" evidence="6">
    <location>
        <begin position="324"/>
        <end position="424"/>
    </location>
</feature>
<dbReference type="InterPro" id="IPR012944">
    <property type="entry name" value="SusD_RagB_dom"/>
</dbReference>
<keyword evidence="4" id="KW-0472">Membrane</keyword>
<dbReference type="GO" id="GO:0009279">
    <property type="term" value="C:cell outer membrane"/>
    <property type="evidence" value="ECO:0007669"/>
    <property type="project" value="UniProtKB-SubCell"/>
</dbReference>
<dbReference type="AlphaFoldDB" id="A0A562SYZ5"/>
<dbReference type="CDD" id="cd08977">
    <property type="entry name" value="SusD"/>
    <property type="match status" value="1"/>
</dbReference>
<name>A0A562SYZ5_9BACT</name>
<dbReference type="Pfam" id="PF14322">
    <property type="entry name" value="SusD-like_3"/>
    <property type="match status" value="1"/>
</dbReference>
<keyword evidence="9" id="KW-1185">Reference proteome</keyword>
<comment type="caution">
    <text evidence="8">The sequence shown here is derived from an EMBL/GenBank/DDBJ whole genome shotgun (WGS) entry which is preliminary data.</text>
</comment>
<comment type="similarity">
    <text evidence="2">Belongs to the SusD family.</text>
</comment>